<name>A0A194US50_CYTMA</name>
<keyword evidence="1" id="KW-0732">Signal</keyword>
<dbReference type="EMBL" id="KN714674">
    <property type="protein sequence ID" value="KUI54505.1"/>
    <property type="molecule type" value="Genomic_DNA"/>
</dbReference>
<accession>A0A194US50</accession>
<evidence type="ECO:0000313" key="2">
    <source>
        <dbReference type="EMBL" id="KUI54505.1"/>
    </source>
</evidence>
<keyword evidence="3" id="KW-1185">Reference proteome</keyword>
<feature type="signal peptide" evidence="1">
    <location>
        <begin position="1"/>
        <end position="20"/>
    </location>
</feature>
<reference evidence="3" key="1">
    <citation type="submission" date="2014-12" db="EMBL/GenBank/DDBJ databases">
        <title>Genome Sequence of Valsa Canker Pathogens Uncovers a Specific Adaption of Colonization on Woody Bark.</title>
        <authorList>
            <person name="Yin Z."/>
            <person name="Liu H."/>
            <person name="Gao X."/>
            <person name="Li Z."/>
            <person name="Song N."/>
            <person name="Ke X."/>
            <person name="Dai Q."/>
            <person name="Wu Y."/>
            <person name="Sun Y."/>
            <person name="Xu J.-R."/>
            <person name="Kang Z.K."/>
            <person name="Wang L."/>
            <person name="Huang L."/>
        </authorList>
    </citation>
    <scope>NUCLEOTIDE SEQUENCE [LARGE SCALE GENOMIC DNA]</scope>
    <source>
        <strain evidence="3">SXYL134</strain>
    </source>
</reference>
<organism evidence="2 3">
    <name type="scientific">Cytospora mali</name>
    <name type="common">Apple Valsa canker fungus</name>
    <name type="synonym">Valsa mali</name>
    <dbReference type="NCBI Taxonomy" id="578113"/>
    <lineage>
        <taxon>Eukaryota</taxon>
        <taxon>Fungi</taxon>
        <taxon>Dikarya</taxon>
        <taxon>Ascomycota</taxon>
        <taxon>Pezizomycotina</taxon>
        <taxon>Sordariomycetes</taxon>
        <taxon>Sordariomycetidae</taxon>
        <taxon>Diaporthales</taxon>
        <taxon>Cytosporaceae</taxon>
        <taxon>Cytospora</taxon>
    </lineage>
</organism>
<evidence type="ECO:0000256" key="1">
    <source>
        <dbReference type="SAM" id="SignalP"/>
    </source>
</evidence>
<dbReference type="Proteomes" id="UP000078576">
    <property type="component" value="Unassembled WGS sequence"/>
</dbReference>
<proteinExistence type="predicted"/>
<gene>
    <name evidence="2" type="ORF">VP1G_01905</name>
</gene>
<protein>
    <submittedName>
        <fullName evidence="2">Uncharacterized protein</fullName>
    </submittedName>
</protein>
<dbReference type="AlphaFoldDB" id="A0A194US50"/>
<sequence length="181" mass="18971">MFIARLLIQALAFLAAPATAQQLRLNITAVSAQNGLSTLECWEVDSPLYTSHDPDSAGATVSNLGNVSALSWAAAQPGLDFGLHNAPSRQWVVVLSGVIHITLPHDNSSEAYITGGEFGLIFAADTADVSVDGHVSAAVGTTETVLLQIPTGDGKTPDFERLHMGPCSGEELTGWRMGDLS</sequence>
<dbReference type="OrthoDB" id="3223416at2759"/>
<feature type="chain" id="PRO_5008265795" evidence="1">
    <location>
        <begin position="21"/>
        <end position="181"/>
    </location>
</feature>
<evidence type="ECO:0000313" key="3">
    <source>
        <dbReference type="Proteomes" id="UP000078576"/>
    </source>
</evidence>